<evidence type="ECO:0008006" key="3">
    <source>
        <dbReference type="Google" id="ProtNLM"/>
    </source>
</evidence>
<dbReference type="Proteomes" id="UP001493487">
    <property type="component" value="Unassembled WGS sequence"/>
</dbReference>
<dbReference type="EMBL" id="JASKHM010000006">
    <property type="protein sequence ID" value="MEQ4483220.1"/>
    <property type="molecule type" value="Genomic_DNA"/>
</dbReference>
<keyword evidence="2" id="KW-1185">Reference proteome</keyword>
<sequence length="160" mass="17230">MKSVHLAKASLLLLFIQVALVSLVGCSASRMFDSTDPGSESIQPSQTALAAVSSSELPSDVPKDIRILEGAKDVTAIQTGDGVTKGDGFYQLSFRVRTSLEETAKLYRAMLIDKGYEFMDEPVEGSVSISGSTPTWVFYLTIAESTEFKGETSVTIAYTK</sequence>
<protein>
    <recommendedName>
        <fullName evidence="3">Lipoprotein</fullName>
    </recommendedName>
</protein>
<dbReference type="PROSITE" id="PS51257">
    <property type="entry name" value="PROKAR_LIPOPROTEIN"/>
    <property type="match status" value="1"/>
</dbReference>
<name>A0ABV1KTB3_9BACL</name>
<reference evidence="1 2" key="1">
    <citation type="journal article" date="2023" name="Genome Announc.">
        <title>Pan-Genome Analyses of the Genus Cohnella and Proposal of the Novel Species Cohnella silvisoli sp. nov., Isolated from Forest Soil.</title>
        <authorList>
            <person name="Wang C."/>
            <person name="Mao L."/>
            <person name="Bao G."/>
            <person name="Zhu H."/>
        </authorList>
    </citation>
    <scope>NUCLEOTIDE SEQUENCE [LARGE SCALE GENOMIC DNA]</scope>
    <source>
        <strain evidence="1 2">NL03-T5-1</strain>
    </source>
</reference>
<proteinExistence type="predicted"/>
<accession>A0ABV1KTB3</accession>
<dbReference type="RefSeq" id="WP_232184354.1">
    <property type="nucleotide sequence ID" value="NZ_JAIOAP010000002.1"/>
</dbReference>
<evidence type="ECO:0000313" key="1">
    <source>
        <dbReference type="EMBL" id="MEQ4483220.1"/>
    </source>
</evidence>
<evidence type="ECO:0000313" key="2">
    <source>
        <dbReference type="Proteomes" id="UP001493487"/>
    </source>
</evidence>
<organism evidence="1 2">
    <name type="scientific">Cohnella silvisoli</name>
    <dbReference type="NCBI Taxonomy" id="2873699"/>
    <lineage>
        <taxon>Bacteria</taxon>
        <taxon>Bacillati</taxon>
        <taxon>Bacillota</taxon>
        <taxon>Bacilli</taxon>
        <taxon>Bacillales</taxon>
        <taxon>Paenibacillaceae</taxon>
        <taxon>Cohnella</taxon>
    </lineage>
</organism>
<gene>
    <name evidence="1" type="ORF">QJS35_12540</name>
</gene>
<comment type="caution">
    <text evidence="1">The sequence shown here is derived from an EMBL/GenBank/DDBJ whole genome shotgun (WGS) entry which is preliminary data.</text>
</comment>